<evidence type="ECO:0000313" key="2">
    <source>
        <dbReference type="EMBL" id="GII95698.1"/>
    </source>
</evidence>
<comment type="caution">
    <text evidence="2">The sequence shown here is derived from an EMBL/GenBank/DDBJ whole genome shotgun (WGS) entry which is preliminary data.</text>
</comment>
<name>A0A919RKZ1_9ACTN</name>
<dbReference type="AlphaFoldDB" id="A0A919RKZ1"/>
<keyword evidence="3" id="KW-1185">Reference proteome</keyword>
<accession>A0A919RKZ1</accession>
<dbReference type="EMBL" id="BOOW01000037">
    <property type="protein sequence ID" value="GII95698.1"/>
    <property type="molecule type" value="Genomic_DNA"/>
</dbReference>
<evidence type="ECO:0000313" key="3">
    <source>
        <dbReference type="Proteomes" id="UP000606172"/>
    </source>
</evidence>
<feature type="compositionally biased region" description="Basic and acidic residues" evidence="1">
    <location>
        <begin position="1"/>
        <end position="10"/>
    </location>
</feature>
<dbReference type="Proteomes" id="UP000606172">
    <property type="component" value="Unassembled WGS sequence"/>
</dbReference>
<proteinExistence type="predicted"/>
<feature type="region of interest" description="Disordered" evidence="1">
    <location>
        <begin position="1"/>
        <end position="71"/>
    </location>
</feature>
<sequence length="71" mass="6958">MAHAGREGHGTPKPPGAEVSLERPPAPGPTQAETPDPIGGGGFRPEGYGTATALGGVQHSHRSGGGYGTAT</sequence>
<reference evidence="2" key="1">
    <citation type="submission" date="2021-01" db="EMBL/GenBank/DDBJ databases">
        <title>Whole genome shotgun sequence of Sinosporangium siamense NBRC 109515.</title>
        <authorList>
            <person name="Komaki H."/>
            <person name="Tamura T."/>
        </authorList>
    </citation>
    <scope>NUCLEOTIDE SEQUENCE</scope>
    <source>
        <strain evidence="2">NBRC 109515</strain>
    </source>
</reference>
<protein>
    <submittedName>
        <fullName evidence="2">Uncharacterized protein</fullName>
    </submittedName>
</protein>
<organism evidence="2 3">
    <name type="scientific">Sinosporangium siamense</name>
    <dbReference type="NCBI Taxonomy" id="1367973"/>
    <lineage>
        <taxon>Bacteria</taxon>
        <taxon>Bacillati</taxon>
        <taxon>Actinomycetota</taxon>
        <taxon>Actinomycetes</taxon>
        <taxon>Streptosporangiales</taxon>
        <taxon>Streptosporangiaceae</taxon>
        <taxon>Sinosporangium</taxon>
    </lineage>
</organism>
<gene>
    <name evidence="2" type="ORF">Ssi02_59290</name>
</gene>
<evidence type="ECO:0000256" key="1">
    <source>
        <dbReference type="SAM" id="MobiDB-lite"/>
    </source>
</evidence>